<organism evidence="1 2">
    <name type="scientific">Bifidobacterium jacchi</name>
    <dbReference type="NCBI Taxonomy" id="2490545"/>
    <lineage>
        <taxon>Bacteria</taxon>
        <taxon>Bacillati</taxon>
        <taxon>Actinomycetota</taxon>
        <taxon>Actinomycetes</taxon>
        <taxon>Bifidobacteriales</taxon>
        <taxon>Bifidobacteriaceae</taxon>
        <taxon>Bifidobacterium</taxon>
    </lineage>
</organism>
<reference evidence="1 2" key="1">
    <citation type="journal article" date="2019" name="Int. J. Syst. Evol. Microbiol.">
        <title>Bifidobacterium jacchi sp. nov., isolated from the faeces of a baby common marmoset (Callithrix jacchus).</title>
        <authorList>
            <person name="Modesto M."/>
            <person name="Watanabe K."/>
            <person name="Arita M."/>
            <person name="Satti M."/>
            <person name="Oki K."/>
            <person name="Sciavilla P."/>
            <person name="Patavino C."/>
            <person name="Camma C."/>
            <person name="Michelini S."/>
            <person name="Sgorbati B."/>
            <person name="Mattarelli P."/>
        </authorList>
    </citation>
    <scope>NUCLEOTIDE SEQUENCE [LARGE SCALE GENOMIC DNA]</scope>
    <source>
        <strain evidence="1 2">MRM 9.3</strain>
    </source>
</reference>
<evidence type="ECO:0000313" key="2">
    <source>
        <dbReference type="Proteomes" id="UP000326336"/>
    </source>
</evidence>
<accession>A0A5N5RM68</accession>
<dbReference type="RefSeq" id="WP_151916081.1">
    <property type="nucleotide sequence ID" value="NZ_RQSP01000003.1"/>
</dbReference>
<dbReference type="EMBL" id="RQSP01000003">
    <property type="protein sequence ID" value="KAB5608387.1"/>
    <property type="molecule type" value="Genomic_DNA"/>
</dbReference>
<name>A0A5N5RM68_9BIFI</name>
<evidence type="ECO:0008006" key="3">
    <source>
        <dbReference type="Google" id="ProtNLM"/>
    </source>
</evidence>
<dbReference type="AlphaFoldDB" id="A0A5N5RM68"/>
<protein>
    <recommendedName>
        <fullName evidence="3">DNA-binding protein</fullName>
    </recommendedName>
</protein>
<keyword evidence="2" id="KW-1185">Reference proteome</keyword>
<dbReference type="Proteomes" id="UP000326336">
    <property type="component" value="Unassembled WGS sequence"/>
</dbReference>
<sequence length="70" mass="8323">MDALLSYADVTEHYGITVPSMRNRVLRGDAPTPVLGRGGRVRGWRREEIERYDRVHTMSREQYLYKKRTR</sequence>
<evidence type="ECO:0000313" key="1">
    <source>
        <dbReference type="EMBL" id="KAB5608387.1"/>
    </source>
</evidence>
<gene>
    <name evidence="1" type="ORF">EHS19_01830</name>
</gene>
<proteinExistence type="predicted"/>
<comment type="caution">
    <text evidence="1">The sequence shown here is derived from an EMBL/GenBank/DDBJ whole genome shotgun (WGS) entry which is preliminary data.</text>
</comment>
<dbReference type="OrthoDB" id="4413958at2"/>